<evidence type="ECO:0000256" key="8">
    <source>
        <dbReference type="ARBA" id="ARBA00023163"/>
    </source>
</evidence>
<keyword evidence="6" id="KW-0805">Transcription regulation</keyword>
<feature type="region of interest" description="Disordered" evidence="11">
    <location>
        <begin position="1"/>
        <end position="80"/>
    </location>
</feature>
<feature type="compositionally biased region" description="Basic and acidic residues" evidence="11">
    <location>
        <begin position="71"/>
        <end position="80"/>
    </location>
</feature>
<gene>
    <name evidence="13" type="ORF">CBOVIS_LOCUS12347</name>
</gene>
<keyword evidence="3" id="KW-0677">Repeat</keyword>
<keyword evidence="5" id="KW-0862">Zinc</keyword>
<dbReference type="GO" id="GO:0003700">
    <property type="term" value="F:DNA-binding transcription factor activity"/>
    <property type="evidence" value="ECO:0007669"/>
    <property type="project" value="TreeGrafter"/>
</dbReference>
<keyword evidence="14" id="KW-1185">Reference proteome</keyword>
<comment type="subcellular location">
    <subcellularLocation>
        <location evidence="1">Nucleus</location>
    </subcellularLocation>
</comment>
<evidence type="ECO:0000256" key="10">
    <source>
        <dbReference type="PROSITE-ProRule" id="PRU00042"/>
    </source>
</evidence>
<organism evidence="13 14">
    <name type="scientific">Caenorhabditis bovis</name>
    <dbReference type="NCBI Taxonomy" id="2654633"/>
    <lineage>
        <taxon>Eukaryota</taxon>
        <taxon>Metazoa</taxon>
        <taxon>Ecdysozoa</taxon>
        <taxon>Nematoda</taxon>
        <taxon>Chromadorea</taxon>
        <taxon>Rhabditida</taxon>
        <taxon>Rhabditina</taxon>
        <taxon>Rhabditomorpha</taxon>
        <taxon>Rhabditoidea</taxon>
        <taxon>Rhabditidae</taxon>
        <taxon>Peloderinae</taxon>
        <taxon>Caenorhabditis</taxon>
    </lineage>
</organism>
<feature type="domain" description="C2H2-type" evidence="12">
    <location>
        <begin position="213"/>
        <end position="240"/>
    </location>
</feature>
<evidence type="ECO:0000256" key="7">
    <source>
        <dbReference type="ARBA" id="ARBA00023125"/>
    </source>
</evidence>
<evidence type="ECO:0000256" key="1">
    <source>
        <dbReference type="ARBA" id="ARBA00004123"/>
    </source>
</evidence>
<dbReference type="PANTHER" id="PTHR45993">
    <property type="entry name" value="B-CELL LYMPHOMA/LEUKEMIA 11"/>
    <property type="match status" value="1"/>
</dbReference>
<feature type="region of interest" description="Disordered" evidence="11">
    <location>
        <begin position="254"/>
        <end position="309"/>
    </location>
</feature>
<dbReference type="InterPro" id="IPR051497">
    <property type="entry name" value="Dev/Hematopoietic_TF"/>
</dbReference>
<dbReference type="GO" id="GO:0000978">
    <property type="term" value="F:RNA polymerase II cis-regulatory region sequence-specific DNA binding"/>
    <property type="evidence" value="ECO:0007669"/>
    <property type="project" value="TreeGrafter"/>
</dbReference>
<dbReference type="InterPro" id="IPR036236">
    <property type="entry name" value="Znf_C2H2_sf"/>
</dbReference>
<feature type="domain" description="C2H2-type" evidence="12">
    <location>
        <begin position="241"/>
        <end position="268"/>
    </location>
</feature>
<dbReference type="PROSITE" id="PS00028">
    <property type="entry name" value="ZINC_FINGER_C2H2_1"/>
    <property type="match status" value="3"/>
</dbReference>
<evidence type="ECO:0000313" key="14">
    <source>
        <dbReference type="Proteomes" id="UP000494206"/>
    </source>
</evidence>
<dbReference type="Gene3D" id="3.30.160.60">
    <property type="entry name" value="Classic Zinc Finger"/>
    <property type="match status" value="3"/>
</dbReference>
<keyword evidence="7" id="KW-0238">DNA-binding</keyword>
<evidence type="ECO:0000256" key="6">
    <source>
        <dbReference type="ARBA" id="ARBA00023015"/>
    </source>
</evidence>
<evidence type="ECO:0000259" key="12">
    <source>
        <dbReference type="PROSITE" id="PS50157"/>
    </source>
</evidence>
<accession>A0A8S1FAL3</accession>
<protein>
    <recommendedName>
        <fullName evidence="12">C2H2-type domain-containing protein</fullName>
    </recommendedName>
</protein>
<dbReference type="GO" id="GO:0005634">
    <property type="term" value="C:nucleus"/>
    <property type="evidence" value="ECO:0007669"/>
    <property type="project" value="UniProtKB-SubCell"/>
</dbReference>
<dbReference type="GO" id="GO:0006357">
    <property type="term" value="P:regulation of transcription by RNA polymerase II"/>
    <property type="evidence" value="ECO:0007669"/>
    <property type="project" value="TreeGrafter"/>
</dbReference>
<dbReference type="AlphaFoldDB" id="A0A8S1FAL3"/>
<name>A0A8S1FAL3_9PELO</name>
<dbReference type="PROSITE" id="PS50157">
    <property type="entry name" value="ZINC_FINGER_C2H2_2"/>
    <property type="match status" value="3"/>
</dbReference>
<keyword evidence="8" id="KW-0804">Transcription</keyword>
<evidence type="ECO:0000256" key="3">
    <source>
        <dbReference type="ARBA" id="ARBA00022737"/>
    </source>
</evidence>
<feature type="region of interest" description="Disordered" evidence="11">
    <location>
        <begin position="123"/>
        <end position="152"/>
    </location>
</feature>
<keyword evidence="4 10" id="KW-0863">Zinc-finger</keyword>
<evidence type="ECO:0000313" key="13">
    <source>
        <dbReference type="EMBL" id="CAB3410895.1"/>
    </source>
</evidence>
<reference evidence="13 14" key="1">
    <citation type="submission" date="2020-04" db="EMBL/GenBank/DDBJ databases">
        <authorList>
            <person name="Laetsch R D."/>
            <person name="Stevens L."/>
            <person name="Kumar S."/>
            <person name="Blaxter L. M."/>
        </authorList>
    </citation>
    <scope>NUCLEOTIDE SEQUENCE [LARGE SCALE GENOMIC DNA]</scope>
</reference>
<evidence type="ECO:0000256" key="11">
    <source>
        <dbReference type="SAM" id="MobiDB-lite"/>
    </source>
</evidence>
<comment type="caution">
    <text evidence="13">The sequence shown here is derived from an EMBL/GenBank/DDBJ whole genome shotgun (WGS) entry which is preliminary data.</text>
</comment>
<dbReference type="OrthoDB" id="3437960at2759"/>
<dbReference type="Proteomes" id="UP000494206">
    <property type="component" value="Unassembled WGS sequence"/>
</dbReference>
<evidence type="ECO:0000256" key="4">
    <source>
        <dbReference type="ARBA" id="ARBA00022771"/>
    </source>
</evidence>
<feature type="compositionally biased region" description="Low complexity" evidence="11">
    <location>
        <begin position="38"/>
        <end position="54"/>
    </location>
</feature>
<dbReference type="PANTHER" id="PTHR45993:SF10">
    <property type="entry name" value="ZINC FINGER PROTEIN 208 ISOFORM X1-RELATED"/>
    <property type="match status" value="1"/>
</dbReference>
<dbReference type="Pfam" id="PF00096">
    <property type="entry name" value="zf-C2H2"/>
    <property type="match status" value="2"/>
</dbReference>
<evidence type="ECO:0000256" key="2">
    <source>
        <dbReference type="ARBA" id="ARBA00022723"/>
    </source>
</evidence>
<feature type="compositionally biased region" description="Polar residues" evidence="11">
    <location>
        <begin position="292"/>
        <end position="302"/>
    </location>
</feature>
<evidence type="ECO:0000256" key="5">
    <source>
        <dbReference type="ARBA" id="ARBA00022833"/>
    </source>
</evidence>
<keyword evidence="2" id="KW-0479">Metal-binding</keyword>
<feature type="compositionally biased region" description="Basic and acidic residues" evidence="11">
    <location>
        <begin position="20"/>
        <end position="33"/>
    </location>
</feature>
<feature type="compositionally biased region" description="Low complexity" evidence="11">
    <location>
        <begin position="267"/>
        <end position="282"/>
    </location>
</feature>
<dbReference type="SUPFAM" id="SSF57667">
    <property type="entry name" value="beta-beta-alpha zinc fingers"/>
    <property type="match status" value="2"/>
</dbReference>
<keyword evidence="9" id="KW-0539">Nucleus</keyword>
<evidence type="ECO:0000256" key="9">
    <source>
        <dbReference type="ARBA" id="ARBA00023242"/>
    </source>
</evidence>
<dbReference type="FunFam" id="3.30.160.60:FF:000512">
    <property type="entry name" value="zinc finger protein 197 isoform X1"/>
    <property type="match status" value="1"/>
</dbReference>
<dbReference type="GO" id="GO:0008270">
    <property type="term" value="F:zinc ion binding"/>
    <property type="evidence" value="ECO:0007669"/>
    <property type="project" value="UniProtKB-KW"/>
</dbReference>
<dbReference type="EMBL" id="CADEPM010000011">
    <property type="protein sequence ID" value="CAB3410895.1"/>
    <property type="molecule type" value="Genomic_DNA"/>
</dbReference>
<sequence>MLAASEELDPPPVSSSSTNSEEKKDSISDDQRQHPHGSSCTSSNTHHNSSSSCSPATPQEMSSNRHIQQQSDEHNRSNLDRVVGDIMKSESSLLDVDYMHIMQNRLTSHDQMTSMPLHLQFGRNSTQTAERHHSAESLQPPTPAPARRTRSSNDGMIKCQFCPKKWSNEHALRAHMTDCRLLRSHECAQCGKRFKARGGLQQHMRIHSTEKLYGCTYCVKRFTQKSHLDQHERIHTGAKPFSCQFCGRAFRQRSQQIGHESTHAPHSTTNTNASVSSAGNTAPRTPRKKRQNASSEFKQSQNSPPPNLNHLDVAAAAAMMQQNHLTHDILGHLDHQRSDSLLALSSQNQSSISSLLGLQHDITHQQPQQHHLLHHSHLSSQQLHDFGASVATPSGMQLINGLH</sequence>
<proteinExistence type="predicted"/>
<dbReference type="FunFam" id="3.30.160.60:FF:000646">
    <property type="entry name" value="Myeloid zinc finger 1"/>
    <property type="match status" value="1"/>
</dbReference>
<feature type="domain" description="C2H2-type" evidence="12">
    <location>
        <begin position="185"/>
        <end position="212"/>
    </location>
</feature>
<feature type="compositionally biased region" description="Polar residues" evidence="11">
    <location>
        <begin position="55"/>
        <end position="70"/>
    </location>
</feature>
<dbReference type="SMART" id="SM00355">
    <property type="entry name" value="ZnF_C2H2"/>
    <property type="match status" value="4"/>
</dbReference>
<dbReference type="InterPro" id="IPR013087">
    <property type="entry name" value="Znf_C2H2_type"/>
</dbReference>